<name>A0A1N6HW86_9BURK</name>
<evidence type="ECO:0000313" key="2">
    <source>
        <dbReference type="EMBL" id="SIO24026.1"/>
    </source>
</evidence>
<evidence type="ECO:0000313" key="3">
    <source>
        <dbReference type="Proteomes" id="UP000184693"/>
    </source>
</evidence>
<feature type="chain" id="PRO_5013020595" description="DUF3443 domain-containing protein" evidence="1">
    <location>
        <begin position="22"/>
        <end position="442"/>
    </location>
</feature>
<dbReference type="InterPro" id="IPR021847">
    <property type="entry name" value="DUF3443"/>
</dbReference>
<keyword evidence="1" id="KW-0732">Signal</keyword>
<evidence type="ECO:0008006" key="4">
    <source>
        <dbReference type="Google" id="ProtNLM"/>
    </source>
</evidence>
<dbReference type="AlphaFoldDB" id="A0A1N6HW86"/>
<proteinExistence type="predicted"/>
<dbReference type="Pfam" id="PF11925">
    <property type="entry name" value="DUF3443"/>
    <property type="match status" value="1"/>
</dbReference>
<sequence length="442" mass="45262">MKTFSHTLGVALLSASVVLSACGGGSGESSTNSGINWPASASWPVTPTPPSPPVDTSNSVPIVVDPSMDAVNQPSVTVTLCPAGAPNNSQCVTVTNMLVDTGSVGVRVASSALSPALNAQLLTQVGATDDKVGSAPIVQCALFASGFTWGPIKRADVILGNKKASNIPIQVIGDGGYTAPDDCTSRGGPDLGPLLGANGNRAFNGIVGIGHFVRDSSLAAKSVIPAGYYYCPTTDSCTGTRVPLTRQVMNPVAGLATNNNGTVIRLPALPAGGQVRVTGQLIFGVGTQANNALPANANILQVDGNGLFTTQYQGRAIINSAIDSGTNGYAFSDATIPTTGEWYTPPSDQALSATMASTNGTGNPVMVQFSIGNATNMMGSGYAAYDNLGMYLASLPVYDVSTNNMLSEEGFLWGLPFFYGRSVYTVLENARVGTQAGPFVAF</sequence>
<feature type="signal peptide" evidence="1">
    <location>
        <begin position="1"/>
        <end position="21"/>
    </location>
</feature>
<evidence type="ECO:0000256" key="1">
    <source>
        <dbReference type="SAM" id="SignalP"/>
    </source>
</evidence>
<dbReference type="PROSITE" id="PS51257">
    <property type="entry name" value="PROKAR_LIPOPROTEIN"/>
    <property type="match status" value="1"/>
</dbReference>
<dbReference type="EMBL" id="FSRM01000001">
    <property type="protein sequence ID" value="SIO24026.1"/>
    <property type="molecule type" value="Genomic_DNA"/>
</dbReference>
<dbReference type="OrthoDB" id="5289858at2"/>
<protein>
    <recommendedName>
        <fullName evidence="4">DUF3443 domain-containing protein</fullName>
    </recommendedName>
</protein>
<organism evidence="2 3">
    <name type="scientific">Paraburkholderia phenazinium</name>
    <dbReference type="NCBI Taxonomy" id="60549"/>
    <lineage>
        <taxon>Bacteria</taxon>
        <taxon>Pseudomonadati</taxon>
        <taxon>Pseudomonadota</taxon>
        <taxon>Betaproteobacteria</taxon>
        <taxon>Burkholderiales</taxon>
        <taxon>Burkholderiaceae</taxon>
        <taxon>Paraburkholderia</taxon>
    </lineage>
</organism>
<dbReference type="RefSeq" id="WP_074265537.1">
    <property type="nucleotide sequence ID" value="NZ_FSRM01000001.1"/>
</dbReference>
<reference evidence="2 3" key="1">
    <citation type="submission" date="2016-11" db="EMBL/GenBank/DDBJ databases">
        <authorList>
            <person name="Jaros S."/>
            <person name="Januszkiewicz K."/>
            <person name="Wedrychowicz H."/>
        </authorList>
    </citation>
    <scope>NUCLEOTIDE SEQUENCE [LARGE SCALE GENOMIC DNA]</scope>
    <source>
        <strain evidence="2 3">GAS86</strain>
    </source>
</reference>
<accession>A0A1N6HW86</accession>
<dbReference type="Proteomes" id="UP000184693">
    <property type="component" value="Unassembled WGS sequence"/>
</dbReference>
<gene>
    <name evidence="2" type="ORF">SAMN05444168_3687</name>
</gene>